<organism evidence="9 11">
    <name type="scientific">Cucumis melo var. makuwa</name>
    <name type="common">Oriental melon</name>
    <dbReference type="NCBI Taxonomy" id="1194695"/>
    <lineage>
        <taxon>Eukaryota</taxon>
        <taxon>Viridiplantae</taxon>
        <taxon>Streptophyta</taxon>
        <taxon>Embryophyta</taxon>
        <taxon>Tracheophyta</taxon>
        <taxon>Spermatophyta</taxon>
        <taxon>Magnoliopsida</taxon>
        <taxon>eudicotyledons</taxon>
        <taxon>Gunneridae</taxon>
        <taxon>Pentapetalae</taxon>
        <taxon>rosids</taxon>
        <taxon>fabids</taxon>
        <taxon>Cucurbitales</taxon>
        <taxon>Cucurbitaceae</taxon>
        <taxon>Benincaseae</taxon>
        <taxon>Cucumis</taxon>
    </lineage>
</organism>
<evidence type="ECO:0000313" key="10">
    <source>
        <dbReference type="EMBL" id="TYK12265.1"/>
    </source>
</evidence>
<dbReference type="SUPFAM" id="SSF53098">
    <property type="entry name" value="Ribonuclease H-like"/>
    <property type="match status" value="1"/>
</dbReference>
<evidence type="ECO:0000259" key="8">
    <source>
        <dbReference type="Pfam" id="PF17921"/>
    </source>
</evidence>
<evidence type="ECO:0000256" key="3">
    <source>
        <dbReference type="ARBA" id="ARBA00022722"/>
    </source>
</evidence>
<dbReference type="PANTHER" id="PTHR37984:SF5">
    <property type="entry name" value="PROTEIN NYNRIN-LIKE"/>
    <property type="match status" value="1"/>
</dbReference>
<dbReference type="InterPro" id="IPR043502">
    <property type="entry name" value="DNA/RNA_pol_sf"/>
</dbReference>
<evidence type="ECO:0000256" key="4">
    <source>
        <dbReference type="ARBA" id="ARBA00022759"/>
    </source>
</evidence>
<dbReference type="InterPro" id="IPR041373">
    <property type="entry name" value="RT_RNaseH"/>
</dbReference>
<dbReference type="Gene3D" id="3.30.420.10">
    <property type="entry name" value="Ribonuclease H-like superfamily/Ribonuclease H"/>
    <property type="match status" value="1"/>
</dbReference>
<dbReference type="GO" id="GO:0016787">
    <property type="term" value="F:hydrolase activity"/>
    <property type="evidence" value="ECO:0007669"/>
    <property type="project" value="UniProtKB-KW"/>
</dbReference>
<keyword evidence="2" id="KW-0548">Nucleotidyltransferase</keyword>
<gene>
    <name evidence="10" type="ORF">E5676_scaffold302G00220</name>
    <name evidence="9" type="ORF">E6C27_scaffold110G00750</name>
</gene>
<evidence type="ECO:0000256" key="6">
    <source>
        <dbReference type="ARBA" id="ARBA00022918"/>
    </source>
</evidence>
<evidence type="ECO:0000256" key="1">
    <source>
        <dbReference type="ARBA" id="ARBA00022679"/>
    </source>
</evidence>
<evidence type="ECO:0000313" key="11">
    <source>
        <dbReference type="Proteomes" id="UP000321393"/>
    </source>
</evidence>
<feature type="domain" description="Integrase zinc-binding" evidence="8">
    <location>
        <begin position="184"/>
        <end position="228"/>
    </location>
</feature>
<evidence type="ECO:0000313" key="12">
    <source>
        <dbReference type="Proteomes" id="UP000321947"/>
    </source>
</evidence>
<dbReference type="InterPro" id="IPR041588">
    <property type="entry name" value="Integrase_H2C2"/>
</dbReference>
<dbReference type="CDD" id="cd09274">
    <property type="entry name" value="RNase_HI_RT_Ty3"/>
    <property type="match status" value="1"/>
</dbReference>
<keyword evidence="6" id="KW-0695">RNA-directed DNA polymerase</keyword>
<keyword evidence="3" id="KW-0540">Nuclease</keyword>
<reference evidence="11 12" key="1">
    <citation type="submission" date="2019-08" db="EMBL/GenBank/DDBJ databases">
        <title>Draft genome sequences of two oriental melons (Cucumis melo L. var makuwa).</title>
        <authorList>
            <person name="Kwon S.-Y."/>
        </authorList>
    </citation>
    <scope>NUCLEOTIDE SEQUENCE [LARGE SCALE GENOMIC DNA]</scope>
    <source>
        <strain evidence="12">cv. Chang Bougi</strain>
        <strain evidence="11">cv. SW 3</strain>
        <tissue evidence="9">Leaf</tissue>
    </source>
</reference>
<sequence length="322" mass="37642">MSFEIETDASSYGIGAVLIQGKRPIAYYGHTLAIRDRAKPMYERELMEAVLAVQRWRLYLLGRKFVVKTYQRSLKFLLEQRVIQLQHQKWIAKFLDDSFEVVYKPRLENKAVDALSRMPPTFHLYNLTAPTPINLAVIKEEVEKDDHLKKITTELEKSEELEGKYSIQQGMLKYKGRVVVSKSPTLIPTILHTYHDSIFGGHSGFLKTYKRLIGELYWIGMKQDVKKYWLPKANGFEVIFVVVDRFRTRLNQSTAYHPQSDGQTEVVNRGVESYLRYFCGENPKEWIKWIHWAEYWYNVLSLKVPVTNTTSTPHSPTDNTEQ</sequence>
<dbReference type="GO" id="GO:0003964">
    <property type="term" value="F:RNA-directed DNA polymerase activity"/>
    <property type="evidence" value="ECO:0007669"/>
    <property type="project" value="UniProtKB-KW"/>
</dbReference>
<dbReference type="Proteomes" id="UP000321947">
    <property type="component" value="Unassembled WGS sequence"/>
</dbReference>
<dbReference type="EMBL" id="SSTE01015327">
    <property type="protein sequence ID" value="KAA0043203.1"/>
    <property type="molecule type" value="Genomic_DNA"/>
</dbReference>
<keyword evidence="4" id="KW-0255">Endonuclease</keyword>
<dbReference type="InterPro" id="IPR036397">
    <property type="entry name" value="RNaseH_sf"/>
</dbReference>
<evidence type="ECO:0000256" key="5">
    <source>
        <dbReference type="ARBA" id="ARBA00022801"/>
    </source>
</evidence>
<evidence type="ECO:0000256" key="2">
    <source>
        <dbReference type="ARBA" id="ARBA00022695"/>
    </source>
</evidence>
<dbReference type="Pfam" id="PF17917">
    <property type="entry name" value="RT_RNaseH"/>
    <property type="match status" value="1"/>
</dbReference>
<keyword evidence="5" id="KW-0378">Hydrolase</keyword>
<proteinExistence type="predicted"/>
<dbReference type="InterPro" id="IPR012337">
    <property type="entry name" value="RNaseH-like_sf"/>
</dbReference>
<dbReference type="Proteomes" id="UP000321393">
    <property type="component" value="Unassembled WGS sequence"/>
</dbReference>
<protein>
    <submittedName>
        <fullName evidence="9">Transposon Tf2-1 polyprotein isoform X1</fullName>
    </submittedName>
</protein>
<dbReference type="Gene3D" id="1.10.340.70">
    <property type="match status" value="1"/>
</dbReference>
<dbReference type="GO" id="GO:0003676">
    <property type="term" value="F:nucleic acid binding"/>
    <property type="evidence" value="ECO:0007669"/>
    <property type="project" value="InterPro"/>
</dbReference>
<dbReference type="InterPro" id="IPR050951">
    <property type="entry name" value="Retrovirus_Pol_polyprotein"/>
</dbReference>
<name>A0A5A7TIK9_CUCMM</name>
<dbReference type="STRING" id="1194695.A0A5A7TIK9"/>
<feature type="domain" description="Reverse transcriptase RNase H-like" evidence="7">
    <location>
        <begin position="2"/>
        <end position="93"/>
    </location>
</feature>
<dbReference type="Gene3D" id="3.10.20.370">
    <property type="match status" value="1"/>
</dbReference>
<dbReference type="SUPFAM" id="SSF56672">
    <property type="entry name" value="DNA/RNA polymerases"/>
    <property type="match status" value="1"/>
</dbReference>
<dbReference type="EMBL" id="SSTD01010133">
    <property type="protein sequence ID" value="TYK12265.1"/>
    <property type="molecule type" value="Genomic_DNA"/>
</dbReference>
<dbReference type="PANTHER" id="PTHR37984">
    <property type="entry name" value="PROTEIN CBG26694"/>
    <property type="match status" value="1"/>
</dbReference>
<comment type="caution">
    <text evidence="9">The sequence shown here is derived from an EMBL/GenBank/DDBJ whole genome shotgun (WGS) entry which is preliminary data.</text>
</comment>
<dbReference type="AlphaFoldDB" id="A0A5A7TIK9"/>
<accession>A0A5A7TIK9</accession>
<dbReference type="GO" id="GO:0004519">
    <property type="term" value="F:endonuclease activity"/>
    <property type="evidence" value="ECO:0007669"/>
    <property type="project" value="UniProtKB-KW"/>
</dbReference>
<keyword evidence="1" id="KW-0808">Transferase</keyword>
<evidence type="ECO:0000259" key="7">
    <source>
        <dbReference type="Pfam" id="PF17917"/>
    </source>
</evidence>
<dbReference type="Pfam" id="PF17921">
    <property type="entry name" value="Integrase_H2C2"/>
    <property type="match status" value="1"/>
</dbReference>
<dbReference type="OrthoDB" id="1933708at2759"/>
<evidence type="ECO:0000313" key="9">
    <source>
        <dbReference type="EMBL" id="KAA0043203.1"/>
    </source>
</evidence>